<dbReference type="EMBL" id="JAGGLB010000014">
    <property type="protein sequence ID" value="MBP1992496.1"/>
    <property type="molecule type" value="Genomic_DNA"/>
</dbReference>
<sequence>MSKPDKPVINQERLVEEWKATLPETLEASDQARIWADESNPQALRVHITTAGHTGYTFDFMVTYVDSREVKVELVDVEQGQTHIDEHSDIVQGLINDYVRHIHECAQALKKVTHA</sequence>
<dbReference type="Proteomes" id="UP001519287">
    <property type="component" value="Unassembled WGS sequence"/>
</dbReference>
<evidence type="ECO:0000313" key="2">
    <source>
        <dbReference type="Proteomes" id="UP001519287"/>
    </source>
</evidence>
<reference evidence="1 2" key="1">
    <citation type="submission" date="2021-03" db="EMBL/GenBank/DDBJ databases">
        <title>Genomic Encyclopedia of Type Strains, Phase IV (KMG-IV): sequencing the most valuable type-strain genomes for metagenomic binning, comparative biology and taxonomic classification.</title>
        <authorList>
            <person name="Goeker M."/>
        </authorList>
    </citation>
    <scope>NUCLEOTIDE SEQUENCE [LARGE SCALE GENOMIC DNA]</scope>
    <source>
        <strain evidence="1 2">DSM 26048</strain>
    </source>
</reference>
<name>A0ABS4IY36_9BACL</name>
<keyword evidence="2" id="KW-1185">Reference proteome</keyword>
<organism evidence="1 2">
    <name type="scientific">Paenibacillus eucommiae</name>
    <dbReference type="NCBI Taxonomy" id="1355755"/>
    <lineage>
        <taxon>Bacteria</taxon>
        <taxon>Bacillati</taxon>
        <taxon>Bacillota</taxon>
        <taxon>Bacilli</taxon>
        <taxon>Bacillales</taxon>
        <taxon>Paenibacillaceae</taxon>
        <taxon>Paenibacillus</taxon>
    </lineage>
</organism>
<protein>
    <submittedName>
        <fullName evidence="1">Uncharacterized protein</fullName>
    </submittedName>
</protein>
<proteinExistence type="predicted"/>
<dbReference type="RefSeq" id="WP_209973568.1">
    <property type="nucleotide sequence ID" value="NZ_JAGGLB010000014.1"/>
</dbReference>
<accession>A0ABS4IY36</accession>
<evidence type="ECO:0000313" key="1">
    <source>
        <dbReference type="EMBL" id="MBP1992496.1"/>
    </source>
</evidence>
<gene>
    <name evidence="1" type="ORF">J2Z66_004105</name>
</gene>
<comment type="caution">
    <text evidence="1">The sequence shown here is derived from an EMBL/GenBank/DDBJ whole genome shotgun (WGS) entry which is preliminary data.</text>
</comment>